<dbReference type="SMART" id="SM00832">
    <property type="entry name" value="C8"/>
    <property type="match status" value="2"/>
</dbReference>
<dbReference type="Gene3D" id="2.10.25.10">
    <property type="entry name" value="Laminin"/>
    <property type="match status" value="1"/>
</dbReference>
<protein>
    <recommendedName>
        <fullName evidence="3">VWFD domain-containing protein</fullName>
    </recommendedName>
</protein>
<dbReference type="GO" id="GO:0031012">
    <property type="term" value="C:extracellular matrix"/>
    <property type="evidence" value="ECO:0007669"/>
    <property type="project" value="TreeGrafter"/>
</dbReference>
<reference evidence="4" key="1">
    <citation type="submission" date="2025-08" db="UniProtKB">
        <authorList>
            <consortium name="Ensembl"/>
        </authorList>
    </citation>
    <scope>IDENTIFICATION</scope>
</reference>
<dbReference type="InterPro" id="IPR002919">
    <property type="entry name" value="TIL_dom"/>
</dbReference>
<dbReference type="CDD" id="cd19941">
    <property type="entry name" value="TIL"/>
    <property type="match status" value="1"/>
</dbReference>
<dbReference type="FunFam" id="2.10.25.10:FF:000055">
    <property type="entry name" value="alpha-tectorin isoform X1"/>
    <property type="match status" value="1"/>
</dbReference>
<dbReference type="Pfam" id="PF08742">
    <property type="entry name" value="C8"/>
    <property type="match status" value="2"/>
</dbReference>
<dbReference type="GO" id="GO:0005615">
    <property type="term" value="C:extracellular space"/>
    <property type="evidence" value="ECO:0007669"/>
    <property type="project" value="TreeGrafter"/>
</dbReference>
<organism evidence="4 5">
    <name type="scientific">Denticeps clupeoides</name>
    <name type="common">denticle herring</name>
    <dbReference type="NCBI Taxonomy" id="299321"/>
    <lineage>
        <taxon>Eukaryota</taxon>
        <taxon>Metazoa</taxon>
        <taxon>Chordata</taxon>
        <taxon>Craniata</taxon>
        <taxon>Vertebrata</taxon>
        <taxon>Euteleostomi</taxon>
        <taxon>Actinopterygii</taxon>
        <taxon>Neopterygii</taxon>
        <taxon>Teleostei</taxon>
        <taxon>Clupei</taxon>
        <taxon>Clupeiformes</taxon>
        <taxon>Denticipitoidei</taxon>
        <taxon>Denticipitidae</taxon>
        <taxon>Denticeps</taxon>
    </lineage>
</organism>
<dbReference type="InterPro" id="IPR050780">
    <property type="entry name" value="Mucin_vWF_Thrombospondin_sf"/>
</dbReference>
<keyword evidence="2" id="KW-0325">Glycoprotein</keyword>
<dbReference type="Pfam" id="PF12714">
    <property type="entry name" value="TILa"/>
    <property type="match status" value="1"/>
</dbReference>
<evidence type="ECO:0000259" key="3">
    <source>
        <dbReference type="PROSITE" id="PS51233"/>
    </source>
</evidence>
<proteinExistence type="predicted"/>
<dbReference type="PANTHER" id="PTHR11339">
    <property type="entry name" value="EXTRACELLULAR MATRIX GLYCOPROTEIN RELATED"/>
    <property type="match status" value="1"/>
</dbReference>
<dbReference type="SMART" id="SM00216">
    <property type="entry name" value="VWD"/>
    <property type="match status" value="1"/>
</dbReference>
<sequence length="485" mass="53026">MLKDPSGPFRDCVSRIDPSAFFQNCLYDVCLYQGKGSMQCKSLTAYTTACQAKGITVYPWRTSSFCIQCPANSHYDICVSGCPTNCQNLTIYESCNAPCQEGCTCDSGYVVSGVQCVPLSQCGCQYKDRYYKIGQVFYPDGLCAEECVCNGKDGVSCKQFTCGPQEKCEVKNGVRSCQPTAKGVCSISGDPHYNTFDNDTFTFQGTCTYIAAEGCHLEGTHLSPFSVVVENEKWYAMSDDPNVSVAKLVAVEVYGMIIILRRNQIGLVMVNGAMTNLPLNLNNGQIKVFQDGTNDVILTDFGLKVTYDLVYHVTITVPSNYYGKTCGLCGNFNGKKGDEFQLPDGKTTKDLNAFGAAWKVSVPGVVCDNGCSGDVCPKCDPSKQPTIESDCSIITNPNGPFAACQSIIDPAPYFRDCVYDVCIVGSTGNTKMLCHSIAAYMIDCQNVGVQVQNWRSANFCRKYSKAQKVRQTNYSFNKVRKQITG</sequence>
<dbReference type="GeneTree" id="ENSGT00950000183155"/>
<dbReference type="InterPro" id="IPR001846">
    <property type="entry name" value="VWF_type-D"/>
</dbReference>
<dbReference type="InterPro" id="IPR025615">
    <property type="entry name" value="TILa_dom"/>
</dbReference>
<dbReference type="Ensembl" id="ENSDCDT00010033140.1">
    <property type="protein sequence ID" value="ENSDCDP00010026722.1"/>
    <property type="gene ID" value="ENSDCDG00010017002.1"/>
</dbReference>
<dbReference type="PROSITE" id="PS51233">
    <property type="entry name" value="VWFD"/>
    <property type="match status" value="1"/>
</dbReference>
<dbReference type="PANTHER" id="PTHR11339:SF244">
    <property type="entry name" value="IGGFC-BINDING PROTEIN"/>
    <property type="match status" value="1"/>
</dbReference>
<dbReference type="Pfam" id="PF00094">
    <property type="entry name" value="VWD"/>
    <property type="match status" value="1"/>
</dbReference>
<evidence type="ECO:0000256" key="1">
    <source>
        <dbReference type="ARBA" id="ARBA00023157"/>
    </source>
</evidence>
<evidence type="ECO:0000313" key="5">
    <source>
        <dbReference type="Proteomes" id="UP000694580"/>
    </source>
</evidence>
<reference evidence="4" key="2">
    <citation type="submission" date="2025-09" db="UniProtKB">
        <authorList>
            <consortium name="Ensembl"/>
        </authorList>
    </citation>
    <scope>IDENTIFICATION</scope>
</reference>
<dbReference type="InterPro" id="IPR036084">
    <property type="entry name" value="Ser_inhib-like_sf"/>
</dbReference>
<accession>A0AAY4C1A6</accession>
<dbReference type="Pfam" id="PF01826">
    <property type="entry name" value="TIL"/>
    <property type="match status" value="1"/>
</dbReference>
<dbReference type="Proteomes" id="UP000694580">
    <property type="component" value="Unplaced"/>
</dbReference>
<evidence type="ECO:0000256" key="2">
    <source>
        <dbReference type="ARBA" id="ARBA00023180"/>
    </source>
</evidence>
<keyword evidence="5" id="KW-1185">Reference proteome</keyword>
<dbReference type="SUPFAM" id="SSF57567">
    <property type="entry name" value="Serine protease inhibitors"/>
    <property type="match status" value="1"/>
</dbReference>
<name>A0AAY4C1A6_9TELE</name>
<keyword evidence="1" id="KW-1015">Disulfide bond</keyword>
<evidence type="ECO:0000313" key="4">
    <source>
        <dbReference type="Ensembl" id="ENSDCDP00010026722.1"/>
    </source>
</evidence>
<feature type="domain" description="VWFD" evidence="3">
    <location>
        <begin position="183"/>
        <end position="368"/>
    </location>
</feature>
<dbReference type="InterPro" id="IPR014853">
    <property type="entry name" value="VWF/SSPO/ZAN-like_Cys-rich_dom"/>
</dbReference>
<dbReference type="AlphaFoldDB" id="A0AAY4C1A6"/>